<dbReference type="SMART" id="SM00387">
    <property type="entry name" value="HATPase_c"/>
    <property type="match status" value="1"/>
</dbReference>
<dbReference type="SUPFAM" id="SSF47384">
    <property type="entry name" value="Homodimeric domain of signal transducing histidine kinase"/>
    <property type="match status" value="1"/>
</dbReference>
<dbReference type="InterPro" id="IPR005467">
    <property type="entry name" value="His_kinase_dom"/>
</dbReference>
<dbReference type="GO" id="GO:0030295">
    <property type="term" value="F:protein kinase activator activity"/>
    <property type="evidence" value="ECO:0007669"/>
    <property type="project" value="TreeGrafter"/>
</dbReference>
<dbReference type="SUPFAM" id="SSF55874">
    <property type="entry name" value="ATPase domain of HSP90 chaperone/DNA topoisomerase II/histidine kinase"/>
    <property type="match status" value="1"/>
</dbReference>
<dbReference type="InterPro" id="IPR036097">
    <property type="entry name" value="HisK_dim/P_sf"/>
</dbReference>
<dbReference type="InterPro" id="IPR000014">
    <property type="entry name" value="PAS"/>
</dbReference>
<protein>
    <recommendedName>
        <fullName evidence="3">histidine kinase</fullName>
        <ecNumber evidence="3">2.7.13.3</ecNumber>
    </recommendedName>
</protein>
<dbReference type="InterPro" id="IPR035965">
    <property type="entry name" value="PAS-like_dom_sf"/>
</dbReference>
<name>A0A4Z0C2Z7_9BURK</name>
<dbReference type="FunFam" id="3.30.565.10:FF:000006">
    <property type="entry name" value="Sensor histidine kinase WalK"/>
    <property type="match status" value="1"/>
</dbReference>
<proteinExistence type="predicted"/>
<dbReference type="SMART" id="SM00388">
    <property type="entry name" value="HisKA"/>
    <property type="match status" value="1"/>
</dbReference>
<dbReference type="AlphaFoldDB" id="A0A4Z0C2Z7"/>
<dbReference type="GO" id="GO:0000155">
    <property type="term" value="F:phosphorelay sensor kinase activity"/>
    <property type="evidence" value="ECO:0007669"/>
    <property type="project" value="InterPro"/>
</dbReference>
<organism evidence="10 11">
    <name type="scientific">Ramlibacter rhizophilus</name>
    <dbReference type="NCBI Taxonomy" id="1781167"/>
    <lineage>
        <taxon>Bacteria</taxon>
        <taxon>Pseudomonadati</taxon>
        <taxon>Pseudomonadota</taxon>
        <taxon>Betaproteobacteria</taxon>
        <taxon>Burkholderiales</taxon>
        <taxon>Comamonadaceae</taxon>
        <taxon>Ramlibacter</taxon>
    </lineage>
</organism>
<dbReference type="Gene3D" id="1.10.287.130">
    <property type="match status" value="1"/>
</dbReference>
<evidence type="ECO:0000313" key="10">
    <source>
        <dbReference type="EMBL" id="TFZ04569.1"/>
    </source>
</evidence>
<dbReference type="CDD" id="cd00075">
    <property type="entry name" value="HATPase"/>
    <property type="match status" value="1"/>
</dbReference>
<dbReference type="OrthoDB" id="9812260at2"/>
<dbReference type="InterPro" id="IPR003661">
    <property type="entry name" value="HisK_dim/P_dom"/>
</dbReference>
<dbReference type="Pfam" id="PF00512">
    <property type="entry name" value="HisKA"/>
    <property type="match status" value="1"/>
</dbReference>
<dbReference type="Gene3D" id="3.30.450.20">
    <property type="entry name" value="PAS domain"/>
    <property type="match status" value="1"/>
</dbReference>
<keyword evidence="5" id="KW-0808">Transferase</keyword>
<dbReference type="GO" id="GO:0005886">
    <property type="term" value="C:plasma membrane"/>
    <property type="evidence" value="ECO:0007669"/>
    <property type="project" value="UniProtKB-SubCell"/>
</dbReference>
<reference evidence="10 11" key="1">
    <citation type="submission" date="2019-03" db="EMBL/GenBank/DDBJ databases">
        <title>Ramlibacter rhizophilus CCTCC AB2015357, whole genome shotgun sequence.</title>
        <authorList>
            <person name="Zhang X."/>
            <person name="Feng G."/>
            <person name="Zhu H."/>
        </authorList>
    </citation>
    <scope>NUCLEOTIDE SEQUENCE [LARGE SCALE GENOMIC DNA]</scope>
    <source>
        <strain evidence="10 11">CCTCC AB2015357</strain>
    </source>
</reference>
<dbReference type="CDD" id="cd00082">
    <property type="entry name" value="HisKA"/>
    <property type="match status" value="1"/>
</dbReference>
<keyword evidence="11" id="KW-1185">Reference proteome</keyword>
<dbReference type="PROSITE" id="PS50113">
    <property type="entry name" value="PAC"/>
    <property type="match status" value="1"/>
</dbReference>
<dbReference type="GO" id="GO:0000156">
    <property type="term" value="F:phosphorelay response regulator activity"/>
    <property type="evidence" value="ECO:0007669"/>
    <property type="project" value="TreeGrafter"/>
</dbReference>
<evidence type="ECO:0000259" key="8">
    <source>
        <dbReference type="PROSITE" id="PS50109"/>
    </source>
</evidence>
<dbReference type="EMBL" id="SMLL01000001">
    <property type="protein sequence ID" value="TFZ04569.1"/>
    <property type="molecule type" value="Genomic_DNA"/>
</dbReference>
<evidence type="ECO:0000256" key="1">
    <source>
        <dbReference type="ARBA" id="ARBA00000085"/>
    </source>
</evidence>
<evidence type="ECO:0000256" key="7">
    <source>
        <dbReference type="ARBA" id="ARBA00023136"/>
    </source>
</evidence>
<comment type="catalytic activity">
    <reaction evidence="1">
        <text>ATP + protein L-histidine = ADP + protein N-phospho-L-histidine.</text>
        <dbReference type="EC" id="2.7.13.3"/>
    </reaction>
</comment>
<keyword evidence="7" id="KW-0472">Membrane</keyword>
<gene>
    <name evidence="10" type="ORF">EZ242_02130</name>
</gene>
<sequence length="402" mass="43000">MLGGKTATARRLAVHEPDQKPAAVPYRALFEGGKAASAFEQLRQTRQQVDSILQVVVGDDGVLVQDFSGRIAYANGPAATMLGAATPEQLLRMPRDQLLATLVIRDEEGNDHSGELPGTSVLQGAGTSERTLQFISAARGERWVRVRTSAMRDDQGLIVSSVTVLRDVTDARRTADFRENLLGIASHDLRGPLSAIAMGAAGIARRSETLDPVVAKLVLLIQSSADKAVRMVHDLLDLAQARLGGGIPVSLREIDAGALLASIVDELSAIHPERDIVIRSTPARTVHWDPDRISQVVANLVANAVTYGDADRPVTVAMLEAQEQVAITVHNHGPEIGAEQIERMFQPFVRGSQVGRHQRSVGLGLYIVKEIVAAHGGTVSVASAREAGTRFTVHLPTKPNPG</sequence>
<dbReference type="InterPro" id="IPR036890">
    <property type="entry name" value="HATPase_C_sf"/>
</dbReference>
<dbReference type="PANTHER" id="PTHR42878">
    <property type="entry name" value="TWO-COMPONENT HISTIDINE KINASE"/>
    <property type="match status" value="1"/>
</dbReference>
<dbReference type="CDD" id="cd00130">
    <property type="entry name" value="PAS"/>
    <property type="match status" value="1"/>
</dbReference>
<dbReference type="SUPFAM" id="SSF55785">
    <property type="entry name" value="PYP-like sensor domain (PAS domain)"/>
    <property type="match status" value="1"/>
</dbReference>
<dbReference type="InterPro" id="IPR004358">
    <property type="entry name" value="Sig_transdc_His_kin-like_C"/>
</dbReference>
<feature type="domain" description="PAC" evidence="9">
    <location>
        <begin position="128"/>
        <end position="180"/>
    </location>
</feature>
<dbReference type="InterPro" id="IPR050351">
    <property type="entry name" value="BphY/WalK/GraS-like"/>
</dbReference>
<dbReference type="PANTHER" id="PTHR42878:SF13">
    <property type="entry name" value="HISTIDINE KINASE"/>
    <property type="match status" value="1"/>
</dbReference>
<evidence type="ECO:0000256" key="3">
    <source>
        <dbReference type="ARBA" id="ARBA00012438"/>
    </source>
</evidence>
<evidence type="ECO:0000313" key="11">
    <source>
        <dbReference type="Proteomes" id="UP000297564"/>
    </source>
</evidence>
<dbReference type="InterPro" id="IPR003594">
    <property type="entry name" value="HATPase_dom"/>
</dbReference>
<dbReference type="PRINTS" id="PR00344">
    <property type="entry name" value="BCTRLSENSOR"/>
</dbReference>
<dbReference type="Proteomes" id="UP000297564">
    <property type="component" value="Unassembled WGS sequence"/>
</dbReference>
<dbReference type="PROSITE" id="PS50109">
    <property type="entry name" value="HIS_KIN"/>
    <property type="match status" value="1"/>
</dbReference>
<evidence type="ECO:0000259" key="9">
    <source>
        <dbReference type="PROSITE" id="PS50113"/>
    </source>
</evidence>
<accession>A0A4Z0C2Z7</accession>
<dbReference type="EC" id="2.7.13.3" evidence="3"/>
<comment type="caution">
    <text evidence="10">The sequence shown here is derived from an EMBL/GenBank/DDBJ whole genome shotgun (WGS) entry which is preliminary data.</text>
</comment>
<keyword evidence="6 10" id="KW-0418">Kinase</keyword>
<comment type="subcellular location">
    <subcellularLocation>
        <location evidence="2">Cell inner membrane</location>
        <topology evidence="2">Multi-pass membrane protein</topology>
    </subcellularLocation>
</comment>
<feature type="domain" description="Histidine kinase" evidence="8">
    <location>
        <begin position="184"/>
        <end position="399"/>
    </location>
</feature>
<dbReference type="Pfam" id="PF13426">
    <property type="entry name" value="PAS_9"/>
    <property type="match status" value="1"/>
</dbReference>
<evidence type="ECO:0000256" key="5">
    <source>
        <dbReference type="ARBA" id="ARBA00022679"/>
    </source>
</evidence>
<dbReference type="InterPro" id="IPR000700">
    <property type="entry name" value="PAS-assoc_C"/>
</dbReference>
<dbReference type="Pfam" id="PF02518">
    <property type="entry name" value="HATPase_c"/>
    <property type="match status" value="1"/>
</dbReference>
<evidence type="ECO:0000256" key="2">
    <source>
        <dbReference type="ARBA" id="ARBA00004429"/>
    </source>
</evidence>
<evidence type="ECO:0000256" key="6">
    <source>
        <dbReference type="ARBA" id="ARBA00022777"/>
    </source>
</evidence>
<dbReference type="Gene3D" id="3.30.565.10">
    <property type="entry name" value="Histidine kinase-like ATPase, C-terminal domain"/>
    <property type="match status" value="1"/>
</dbReference>
<evidence type="ECO:0000256" key="4">
    <source>
        <dbReference type="ARBA" id="ARBA00022553"/>
    </source>
</evidence>
<keyword evidence="4" id="KW-0597">Phosphoprotein</keyword>
<dbReference type="GO" id="GO:0007234">
    <property type="term" value="P:osmosensory signaling via phosphorelay pathway"/>
    <property type="evidence" value="ECO:0007669"/>
    <property type="project" value="TreeGrafter"/>
</dbReference>